<evidence type="ECO:0000313" key="2">
    <source>
        <dbReference type="EMBL" id="VYU43124.1"/>
    </source>
</evidence>
<accession>A0A6N3ETS4</accession>
<dbReference type="EMBL" id="CACRTT010000029">
    <property type="protein sequence ID" value="VYU43124.1"/>
    <property type="molecule type" value="Genomic_DNA"/>
</dbReference>
<feature type="region of interest" description="Disordered" evidence="1">
    <location>
        <begin position="90"/>
        <end position="109"/>
    </location>
</feature>
<reference evidence="2" key="1">
    <citation type="submission" date="2019-11" db="EMBL/GenBank/DDBJ databases">
        <authorList>
            <person name="Feng L."/>
        </authorList>
    </citation>
    <scope>NUCLEOTIDE SEQUENCE</scope>
    <source>
        <strain evidence="2">ElentaLFYP107</strain>
    </source>
</reference>
<sequence length="109" mass="10904">MPAGAAGPAAKLMPDVSSAAASALRALLCGASPANVAESSGLASSCQAAMTSSLCPMLTYMAYIARPLVSLGLEVNTLYVSVPLGQESLNGMTDPMTDKTPWPSGGLTV</sequence>
<gene>
    <name evidence="2" type="ORF">ELLFYP107_00431</name>
</gene>
<dbReference type="AlphaFoldDB" id="A0A6N3ETS4"/>
<evidence type="ECO:0000256" key="1">
    <source>
        <dbReference type="SAM" id="MobiDB-lite"/>
    </source>
</evidence>
<organism evidence="2">
    <name type="scientific">Eggerthella lenta</name>
    <name type="common">Eubacterium lentum</name>
    <dbReference type="NCBI Taxonomy" id="84112"/>
    <lineage>
        <taxon>Bacteria</taxon>
        <taxon>Bacillati</taxon>
        <taxon>Actinomycetota</taxon>
        <taxon>Coriobacteriia</taxon>
        <taxon>Eggerthellales</taxon>
        <taxon>Eggerthellaceae</taxon>
        <taxon>Eggerthella</taxon>
    </lineage>
</organism>
<protein>
    <submittedName>
        <fullName evidence="2">Uncharacterized protein</fullName>
    </submittedName>
</protein>
<name>A0A6N3ETS4_EGGLN</name>
<proteinExistence type="predicted"/>